<gene>
    <name evidence="5" type="ORF">BCL93_103126</name>
</gene>
<dbReference type="InterPro" id="IPR051212">
    <property type="entry name" value="Type-I_RE_S_subunit"/>
</dbReference>
<organism evidence="5 6">
    <name type="scientific">Onishia taeanensis</name>
    <dbReference type="NCBI Taxonomy" id="284577"/>
    <lineage>
        <taxon>Bacteria</taxon>
        <taxon>Pseudomonadati</taxon>
        <taxon>Pseudomonadota</taxon>
        <taxon>Gammaproteobacteria</taxon>
        <taxon>Oceanospirillales</taxon>
        <taxon>Halomonadaceae</taxon>
        <taxon>Onishia</taxon>
    </lineage>
</organism>
<dbReference type="Proteomes" id="UP000249700">
    <property type="component" value="Unassembled WGS sequence"/>
</dbReference>
<comment type="similarity">
    <text evidence="1">Belongs to the type-I restriction system S methylase family.</text>
</comment>
<proteinExistence type="inferred from homology"/>
<dbReference type="EMBL" id="QLSX01000003">
    <property type="protein sequence ID" value="RAR62895.1"/>
    <property type="molecule type" value="Genomic_DNA"/>
</dbReference>
<dbReference type="PANTHER" id="PTHR43140:SF1">
    <property type="entry name" value="TYPE I RESTRICTION ENZYME ECOKI SPECIFICITY SUBUNIT"/>
    <property type="match status" value="1"/>
</dbReference>
<evidence type="ECO:0000256" key="3">
    <source>
        <dbReference type="ARBA" id="ARBA00023125"/>
    </source>
</evidence>
<evidence type="ECO:0000313" key="5">
    <source>
        <dbReference type="EMBL" id="RAR62895.1"/>
    </source>
</evidence>
<evidence type="ECO:0000256" key="2">
    <source>
        <dbReference type="ARBA" id="ARBA00022747"/>
    </source>
</evidence>
<dbReference type="SUPFAM" id="SSF116734">
    <property type="entry name" value="DNA methylase specificity domain"/>
    <property type="match status" value="2"/>
</dbReference>
<dbReference type="CDD" id="cd17262">
    <property type="entry name" value="RMtype1_S_Aco12261I-TRD2-CR2"/>
    <property type="match status" value="1"/>
</dbReference>
<dbReference type="OrthoDB" id="398435at2"/>
<comment type="caution">
    <text evidence="5">The sequence shown here is derived from an EMBL/GenBank/DDBJ whole genome shotgun (WGS) entry which is preliminary data.</text>
</comment>
<dbReference type="Gene3D" id="3.90.220.20">
    <property type="entry name" value="DNA methylase specificity domains"/>
    <property type="match status" value="2"/>
</dbReference>
<feature type="domain" description="Type I restriction modification DNA specificity" evidence="4">
    <location>
        <begin position="200"/>
        <end position="353"/>
    </location>
</feature>
<name>A0A328XVA5_9GAMM</name>
<dbReference type="RefSeq" id="WP_112054099.1">
    <property type="nucleotide sequence ID" value="NZ_QLSX01000003.1"/>
</dbReference>
<dbReference type="CDD" id="cd17524">
    <property type="entry name" value="RMtype1_S_EcoUTORF5051P-TRD2-CR2_like"/>
    <property type="match status" value="1"/>
</dbReference>
<dbReference type="PANTHER" id="PTHR43140">
    <property type="entry name" value="TYPE-1 RESTRICTION ENZYME ECOKI SPECIFICITY PROTEIN"/>
    <property type="match status" value="1"/>
</dbReference>
<keyword evidence="3" id="KW-0238">DNA-binding</keyword>
<dbReference type="GO" id="GO:0009307">
    <property type="term" value="P:DNA restriction-modification system"/>
    <property type="evidence" value="ECO:0007669"/>
    <property type="project" value="UniProtKB-KW"/>
</dbReference>
<keyword evidence="2" id="KW-0680">Restriction system</keyword>
<evidence type="ECO:0000256" key="1">
    <source>
        <dbReference type="ARBA" id="ARBA00010923"/>
    </source>
</evidence>
<accession>A0A328XVA5</accession>
<evidence type="ECO:0000259" key="4">
    <source>
        <dbReference type="Pfam" id="PF01420"/>
    </source>
</evidence>
<sequence>MNEEWTRKSLGEVCEILDSRRKPITKRNRVAGPYPYYGATGVLDYVDGYIFDELLVLIGEDGAKWGAGDNTAYAVEGKCWVNNHAHVIRPNRNVMLDSWVIYYLNTTDLAPFISGLTVPKLNQGRLREIPIPIPPLPEQERIVAILNEAFTGIDTVVANTEKNLANARELFDEFVVSSLKDNSREWTTLGELSERMEYGSSSKSAGDGLVPVLRMGNIARGRFSWSDLKYSSNPSEIEKYKLDCNDVLFNRTNSPELVGKTAIYKGEKEAIFAGYLIRIHRNKALLDPDFLCYFLNSSLAMNYGRSVMSSSVNQANINATKLKSYPMPALSIDEQQSLVEIFEEFSSETQRLEVIYQQKLTALAELKQSLLQKAFSGELTANVAEASVEEATA</sequence>
<feature type="domain" description="Type I restriction modification DNA specificity" evidence="4">
    <location>
        <begin position="2"/>
        <end position="149"/>
    </location>
</feature>
<evidence type="ECO:0000313" key="6">
    <source>
        <dbReference type="Proteomes" id="UP000249700"/>
    </source>
</evidence>
<protein>
    <submittedName>
        <fullName evidence="5">Type I restriction enzyme S subunit</fullName>
    </submittedName>
</protein>
<reference evidence="5 6" key="1">
    <citation type="submission" date="2018-06" db="EMBL/GenBank/DDBJ databases">
        <title>Comparative analysis of microorganisms from saline springs in Andes Mountain Range, Colombia.</title>
        <authorList>
            <person name="Rubin E."/>
        </authorList>
    </citation>
    <scope>NUCLEOTIDE SEQUENCE [LARGE SCALE GENOMIC DNA]</scope>
    <source>
        <strain evidence="5 6">USBA-857</strain>
    </source>
</reference>
<dbReference type="AlphaFoldDB" id="A0A328XVA5"/>
<dbReference type="GO" id="GO:0003677">
    <property type="term" value="F:DNA binding"/>
    <property type="evidence" value="ECO:0007669"/>
    <property type="project" value="UniProtKB-KW"/>
</dbReference>
<dbReference type="InterPro" id="IPR000055">
    <property type="entry name" value="Restrct_endonuc_typeI_TRD"/>
</dbReference>
<dbReference type="Pfam" id="PF01420">
    <property type="entry name" value="Methylase_S"/>
    <property type="match status" value="2"/>
</dbReference>
<dbReference type="InterPro" id="IPR044946">
    <property type="entry name" value="Restrct_endonuc_typeI_TRD_sf"/>
</dbReference>